<evidence type="ECO:0000256" key="12">
    <source>
        <dbReference type="PROSITE-ProRule" id="PRU01360"/>
    </source>
</evidence>
<evidence type="ECO:0000313" key="18">
    <source>
        <dbReference type="Proteomes" id="UP000318509"/>
    </source>
</evidence>
<evidence type="ECO:0000256" key="3">
    <source>
        <dbReference type="ARBA" id="ARBA00022452"/>
    </source>
</evidence>
<keyword evidence="17" id="KW-0675">Receptor</keyword>
<name>A0A537K6P5_9BACT</name>
<dbReference type="InterPro" id="IPR037066">
    <property type="entry name" value="Plug_dom_sf"/>
</dbReference>
<keyword evidence="8" id="KW-0406">Ion transport</keyword>
<keyword evidence="7" id="KW-0408">Iron</keyword>
<dbReference type="Pfam" id="PF07715">
    <property type="entry name" value="Plug"/>
    <property type="match status" value="1"/>
</dbReference>
<evidence type="ECO:0000259" key="16">
    <source>
        <dbReference type="Pfam" id="PF07715"/>
    </source>
</evidence>
<dbReference type="InterPro" id="IPR000531">
    <property type="entry name" value="Beta-barrel_TonB"/>
</dbReference>
<keyword evidence="4" id="KW-0410">Iron transport</keyword>
<dbReference type="Proteomes" id="UP000318509">
    <property type="component" value="Unassembled WGS sequence"/>
</dbReference>
<evidence type="ECO:0000256" key="1">
    <source>
        <dbReference type="ARBA" id="ARBA00004571"/>
    </source>
</evidence>
<feature type="domain" description="TonB-dependent receptor plug" evidence="16">
    <location>
        <begin position="70"/>
        <end position="180"/>
    </location>
</feature>
<feature type="signal peptide" evidence="14">
    <location>
        <begin position="1"/>
        <end position="34"/>
    </location>
</feature>
<dbReference type="PANTHER" id="PTHR32552">
    <property type="entry name" value="FERRICHROME IRON RECEPTOR-RELATED"/>
    <property type="match status" value="1"/>
</dbReference>
<evidence type="ECO:0000313" key="17">
    <source>
        <dbReference type="EMBL" id="TMI91414.1"/>
    </source>
</evidence>
<keyword evidence="3 12" id="KW-1134">Transmembrane beta strand</keyword>
<comment type="caution">
    <text evidence="17">The sequence shown here is derived from an EMBL/GenBank/DDBJ whole genome shotgun (WGS) entry which is preliminary data.</text>
</comment>
<gene>
    <name evidence="17" type="ORF">E6H00_04085</name>
</gene>
<comment type="subcellular location">
    <subcellularLocation>
        <location evidence="1 12">Cell outer membrane</location>
        <topology evidence="1 12">Multi-pass membrane protein</topology>
    </subcellularLocation>
</comment>
<comment type="similarity">
    <text evidence="12 13">Belongs to the TonB-dependent receptor family.</text>
</comment>
<evidence type="ECO:0000256" key="7">
    <source>
        <dbReference type="ARBA" id="ARBA00023004"/>
    </source>
</evidence>
<evidence type="ECO:0000256" key="4">
    <source>
        <dbReference type="ARBA" id="ARBA00022496"/>
    </source>
</evidence>
<dbReference type="Gene3D" id="2.170.130.10">
    <property type="entry name" value="TonB-dependent receptor, plug domain"/>
    <property type="match status" value="1"/>
</dbReference>
<proteinExistence type="inferred from homology"/>
<organism evidence="17 18">
    <name type="scientific">Candidatus Segetimicrobium genomatis</name>
    <dbReference type="NCBI Taxonomy" id="2569760"/>
    <lineage>
        <taxon>Bacteria</taxon>
        <taxon>Bacillati</taxon>
        <taxon>Candidatus Sysuimicrobiota</taxon>
        <taxon>Candidatus Sysuimicrobiia</taxon>
        <taxon>Candidatus Sysuimicrobiales</taxon>
        <taxon>Candidatus Segetimicrobiaceae</taxon>
        <taxon>Candidatus Segetimicrobium</taxon>
    </lineage>
</organism>
<evidence type="ECO:0000256" key="10">
    <source>
        <dbReference type="ARBA" id="ARBA00023136"/>
    </source>
</evidence>
<dbReference type="Gene3D" id="2.40.170.20">
    <property type="entry name" value="TonB-dependent receptor, beta-barrel domain"/>
    <property type="match status" value="1"/>
</dbReference>
<evidence type="ECO:0000256" key="13">
    <source>
        <dbReference type="RuleBase" id="RU003357"/>
    </source>
</evidence>
<evidence type="ECO:0000256" key="11">
    <source>
        <dbReference type="ARBA" id="ARBA00023237"/>
    </source>
</evidence>
<dbReference type="GO" id="GO:0009279">
    <property type="term" value="C:cell outer membrane"/>
    <property type="evidence" value="ECO:0007669"/>
    <property type="project" value="UniProtKB-SubCell"/>
</dbReference>
<feature type="chain" id="PRO_5021968349" evidence="14">
    <location>
        <begin position="35"/>
        <end position="840"/>
    </location>
</feature>
<keyword evidence="9 13" id="KW-0798">TonB box</keyword>
<evidence type="ECO:0000256" key="6">
    <source>
        <dbReference type="ARBA" id="ARBA00022729"/>
    </source>
</evidence>
<evidence type="ECO:0000256" key="8">
    <source>
        <dbReference type="ARBA" id="ARBA00023065"/>
    </source>
</evidence>
<keyword evidence="6 14" id="KW-0732">Signal</keyword>
<keyword evidence="5 12" id="KW-0812">Transmembrane</keyword>
<dbReference type="InterPro" id="IPR039426">
    <property type="entry name" value="TonB-dep_rcpt-like"/>
</dbReference>
<dbReference type="PANTHER" id="PTHR32552:SF89">
    <property type="entry name" value="CATECHOLATE SIDEROPHORE RECEPTOR FIU"/>
    <property type="match status" value="1"/>
</dbReference>
<protein>
    <submittedName>
        <fullName evidence="17">TonB-dependent receptor</fullName>
    </submittedName>
</protein>
<evidence type="ECO:0000256" key="5">
    <source>
        <dbReference type="ARBA" id="ARBA00022692"/>
    </source>
</evidence>
<keyword evidence="2 12" id="KW-0813">Transport</keyword>
<dbReference type="AlphaFoldDB" id="A0A537K6P5"/>
<sequence length="840" mass="89920">MGNSKPYLSRRSAAAMAVSMGTVAVGLFAGPAAAQTTSSASRTDSTSDTESQTLQTVIVTGTSQARADLRTPLVATSISSDRLTLLASNSAADVLTTVPALKAEGGGGEVAANIFVAGLPSGGQYQFTPLEFNGMPVISSMGLNSSAPDVYYRPDLGVERLEFVRGGVSNLFGGGGIGGVINFIDKTGSDTAEGATQVEVSDQNRVRADFAARGPLATGLYYAFSGFYRYDHGPLDSGFPTRGYQLRGNLKRELSSGEVKLYLQAIDDQDQFYGDIPLTGNGHELARGNDGRTISTTETAALDSMSFLTPYGTFHTQVAGGAATRGGAAGVDFKMDLGEGWGLNGRANFASYRHTFALFAGGDNITNLPTTQAAFLQSYGYNPVSNGGAYTGTFTYADTGAPVPASYLLWGDRVTDRHRPLTTATGEINLTKNIAVHDWAHHLTLGGFFGDTSAADYDITYSYIGDFTNAPRLIDVTVTNTLTNAQTIVSRGGMVDAGLGYTNNHNSARRTAGYLADQMEVGNWVLDIGGRFETLVGHVTREQSSTVTTDTTANLSPRLSQVTWGNGQYLGGTVDPSAWALAGGALYRLDERRSLFVNASRGFFMPQLNTVQIDTHNDVQSFEAEIIKQTEAGFKFSGTRVSATLAGFYSTLSNRRNINLINGPTPGSPPSEIVNLISSRSYGAEGTFNVRLTSAVAFESNATYEHDVYTEYSPIAACKDCVGNFLQRQPNVLVNAGLYVRYRGFDGSFYDSYTGRTFTSDLNNIELPSYHIFRLDLGYARTFTGGARARLGLTVYNLFDNQAVSEGSPRQGTLQNAGQAYFIGRQVLPRRIAARLSYDF</sequence>
<evidence type="ECO:0000256" key="14">
    <source>
        <dbReference type="SAM" id="SignalP"/>
    </source>
</evidence>
<dbReference type="GO" id="GO:0015344">
    <property type="term" value="F:siderophore uptake transmembrane transporter activity"/>
    <property type="evidence" value="ECO:0007669"/>
    <property type="project" value="TreeGrafter"/>
</dbReference>
<dbReference type="SUPFAM" id="SSF56935">
    <property type="entry name" value="Porins"/>
    <property type="match status" value="1"/>
</dbReference>
<dbReference type="Pfam" id="PF00593">
    <property type="entry name" value="TonB_dep_Rec_b-barrel"/>
    <property type="match status" value="1"/>
</dbReference>
<dbReference type="InterPro" id="IPR036942">
    <property type="entry name" value="Beta-barrel_TonB_sf"/>
</dbReference>
<evidence type="ECO:0000256" key="9">
    <source>
        <dbReference type="ARBA" id="ARBA00023077"/>
    </source>
</evidence>
<evidence type="ECO:0000259" key="15">
    <source>
        <dbReference type="Pfam" id="PF00593"/>
    </source>
</evidence>
<dbReference type="PROSITE" id="PS52016">
    <property type="entry name" value="TONB_DEPENDENT_REC_3"/>
    <property type="match status" value="1"/>
</dbReference>
<dbReference type="EMBL" id="VBAK01000094">
    <property type="protein sequence ID" value="TMI91414.1"/>
    <property type="molecule type" value="Genomic_DNA"/>
</dbReference>
<keyword evidence="11 12" id="KW-0998">Cell outer membrane</keyword>
<accession>A0A537K6P5</accession>
<keyword evidence="10 12" id="KW-0472">Membrane</keyword>
<reference evidence="17 18" key="1">
    <citation type="journal article" date="2019" name="Nat. Microbiol.">
        <title>Mediterranean grassland soil C-N compound turnover is dependent on rainfall and depth, and is mediated by genomically divergent microorganisms.</title>
        <authorList>
            <person name="Diamond S."/>
            <person name="Andeer P.F."/>
            <person name="Li Z."/>
            <person name="Crits-Christoph A."/>
            <person name="Burstein D."/>
            <person name="Anantharaman K."/>
            <person name="Lane K.R."/>
            <person name="Thomas B.C."/>
            <person name="Pan C."/>
            <person name="Northen T.R."/>
            <person name="Banfield J.F."/>
        </authorList>
    </citation>
    <scope>NUCLEOTIDE SEQUENCE [LARGE SCALE GENOMIC DNA]</scope>
    <source>
        <strain evidence="17">NP_3</strain>
    </source>
</reference>
<dbReference type="InterPro" id="IPR012910">
    <property type="entry name" value="Plug_dom"/>
</dbReference>
<evidence type="ECO:0000256" key="2">
    <source>
        <dbReference type="ARBA" id="ARBA00022448"/>
    </source>
</evidence>
<feature type="domain" description="TonB-dependent receptor-like beta-barrel" evidence="15">
    <location>
        <begin position="441"/>
        <end position="798"/>
    </location>
</feature>